<keyword evidence="10" id="KW-1133">Transmembrane helix</keyword>
<evidence type="ECO:0000256" key="4">
    <source>
        <dbReference type="ARBA" id="ARBA00006492"/>
    </source>
</evidence>
<dbReference type="InterPro" id="IPR052463">
    <property type="entry name" value="O-linked_mannose_GnT"/>
</dbReference>
<accession>A0A6S8E5K5</accession>
<evidence type="ECO:0000256" key="11">
    <source>
        <dbReference type="ARBA" id="ARBA00023034"/>
    </source>
</evidence>
<comment type="similarity">
    <text evidence="4">Belongs to the glycosyltransferase 13 family.</text>
</comment>
<keyword evidence="9" id="KW-0735">Signal-anchor</keyword>
<evidence type="ECO:0000256" key="10">
    <source>
        <dbReference type="ARBA" id="ARBA00022989"/>
    </source>
</evidence>
<evidence type="ECO:0000256" key="3">
    <source>
        <dbReference type="ARBA" id="ARBA00004922"/>
    </source>
</evidence>
<evidence type="ECO:0000313" key="15">
    <source>
        <dbReference type="EMBL" id="CAE0370772.1"/>
    </source>
</evidence>
<dbReference type="Gene3D" id="3.90.550.10">
    <property type="entry name" value="Spore Coat Polysaccharide Biosynthesis Protein SpsA, Chain A"/>
    <property type="match status" value="1"/>
</dbReference>
<keyword evidence="13" id="KW-0464">Manganese</keyword>
<dbReference type="PANTHER" id="PTHR46396">
    <property type="entry name" value="PROTEIN O-LINKED-MANNOSE BETA-1,2-N-ACETYLGLUCOSAMINYLTRANSFERASE 1"/>
    <property type="match status" value="1"/>
</dbReference>
<feature type="compositionally biased region" description="Basic and acidic residues" evidence="14">
    <location>
        <begin position="8"/>
        <end position="19"/>
    </location>
</feature>
<evidence type="ECO:0000256" key="9">
    <source>
        <dbReference type="ARBA" id="ARBA00022968"/>
    </source>
</evidence>
<keyword evidence="6" id="KW-0808">Transferase</keyword>
<proteinExistence type="inferred from homology"/>
<dbReference type="EMBL" id="HBIJ01017367">
    <property type="protein sequence ID" value="CAE0370772.1"/>
    <property type="molecule type" value="Transcribed_RNA"/>
</dbReference>
<dbReference type="GO" id="GO:0016266">
    <property type="term" value="P:protein O-linked glycosylation via N-acetyl-galactosamine"/>
    <property type="evidence" value="ECO:0007669"/>
    <property type="project" value="TreeGrafter"/>
</dbReference>
<dbReference type="Pfam" id="PF03071">
    <property type="entry name" value="GNT-I"/>
    <property type="match status" value="1"/>
</dbReference>
<evidence type="ECO:0000256" key="7">
    <source>
        <dbReference type="ARBA" id="ARBA00022692"/>
    </source>
</evidence>
<evidence type="ECO:0000256" key="13">
    <source>
        <dbReference type="ARBA" id="ARBA00023211"/>
    </source>
</evidence>
<evidence type="ECO:0000256" key="5">
    <source>
        <dbReference type="ARBA" id="ARBA00022676"/>
    </source>
</evidence>
<keyword evidence="5" id="KW-0328">Glycosyltransferase</keyword>
<comment type="pathway">
    <text evidence="3">Protein modification; protein glycosylation.</text>
</comment>
<comment type="subcellular location">
    <subcellularLocation>
        <location evidence="2">Golgi apparatus membrane</location>
        <topology evidence="2">Single-pass type II membrane protein</topology>
    </subcellularLocation>
</comment>
<dbReference type="EMBL" id="HBIJ01017370">
    <property type="protein sequence ID" value="CAE0370774.1"/>
    <property type="molecule type" value="Transcribed_RNA"/>
</dbReference>
<name>A0A6S8E5K5_9STRA</name>
<keyword evidence="12" id="KW-0472">Membrane</keyword>
<gene>
    <name evidence="15" type="ORF">ALAG00032_LOCUS11551</name>
    <name evidence="16" type="ORF">ALAG00032_LOCUS11553</name>
</gene>
<evidence type="ECO:0000256" key="8">
    <source>
        <dbReference type="ARBA" id="ARBA00022723"/>
    </source>
</evidence>
<comment type="cofactor">
    <cofactor evidence="1">
        <name>Mn(2+)</name>
        <dbReference type="ChEBI" id="CHEBI:29035"/>
    </cofactor>
</comment>
<dbReference type="FunFam" id="3.90.550.10:FF:000252">
    <property type="entry name" value="Protein O-linked-mannose beta-1,2-N-acetylglucosaminyltransferase 1"/>
    <property type="match status" value="1"/>
</dbReference>
<evidence type="ECO:0000256" key="1">
    <source>
        <dbReference type="ARBA" id="ARBA00001936"/>
    </source>
</evidence>
<keyword evidence="8" id="KW-0479">Metal-binding</keyword>
<dbReference type="GO" id="GO:0046872">
    <property type="term" value="F:metal ion binding"/>
    <property type="evidence" value="ECO:0007669"/>
    <property type="project" value="UniProtKB-KW"/>
</dbReference>
<dbReference type="AlphaFoldDB" id="A0A6S8E5K5"/>
<dbReference type="PANTHER" id="PTHR46396:SF1">
    <property type="entry name" value="PROTEIN O-LINKED-MANNOSE BETA-1,2-N-ACETYLGLUCOSAMINYLTRANSFERASE 1"/>
    <property type="match status" value="1"/>
</dbReference>
<keyword evidence="7" id="KW-0812">Transmembrane</keyword>
<evidence type="ECO:0000256" key="12">
    <source>
        <dbReference type="ARBA" id="ARBA00023136"/>
    </source>
</evidence>
<evidence type="ECO:0000256" key="14">
    <source>
        <dbReference type="SAM" id="MobiDB-lite"/>
    </source>
</evidence>
<reference evidence="16" key="1">
    <citation type="submission" date="2021-01" db="EMBL/GenBank/DDBJ databases">
        <authorList>
            <person name="Corre E."/>
            <person name="Pelletier E."/>
            <person name="Niang G."/>
            <person name="Scheremetjew M."/>
            <person name="Finn R."/>
            <person name="Kale V."/>
            <person name="Holt S."/>
            <person name="Cochrane G."/>
            <person name="Meng A."/>
            <person name="Brown T."/>
            <person name="Cohen L."/>
        </authorList>
    </citation>
    <scope>NUCLEOTIDE SEQUENCE</scope>
    <source>
        <strain evidence="16">CCMP1510</strain>
    </source>
</reference>
<evidence type="ECO:0000256" key="2">
    <source>
        <dbReference type="ARBA" id="ARBA00004323"/>
    </source>
</evidence>
<dbReference type="GO" id="GO:0047223">
    <property type="term" value="F:beta-1,3-galactosyl-O-glycosyl-glycoprotein beta-1,3-N-acetylglucosaminyltransferase activity"/>
    <property type="evidence" value="ECO:0007669"/>
    <property type="project" value="TreeGrafter"/>
</dbReference>
<sequence length="408" mass="46916">MAHVLAGGKDEKNPKRVEKNLSVSFSEKENDPMRRTDGVFGRYLASGKRLPVVMLACNRPIAMREALSSLLNAGIQVEDIAVAQDGTDAAVTAVAKEFGVQVRRNGLQHGHRDGAARIAANYGDALRWAIEERFPEAPGVIIVEDDLLFSPDFGQYFNEVAAPLLDTDPTVFVVSAWNDNGFFAQADKRELRRSVWFPGLGWLLPRHLWIHELGPKWPKSHWDHWLRDKKQHKGRETVYPAVPRTYHNGAQGTFMDSWHHQKYFQPIQYNIDHSFFWESHNYLSVVRDTYESNLRTRISNAIHIASFHDLPQHHNTPIVFWYGWKPNDQASPFRPPAFICLAEPFHLWHEFQRTDHNGLHFALYQAQPLFLINSYTSKYAAIKPDHIKPLTLSACPQRSWRDLGRGER</sequence>
<dbReference type="InterPro" id="IPR029044">
    <property type="entry name" value="Nucleotide-diphossugar_trans"/>
</dbReference>
<evidence type="ECO:0000313" key="16">
    <source>
        <dbReference type="EMBL" id="CAE0370774.1"/>
    </source>
</evidence>
<organism evidence="16">
    <name type="scientific">Aureoumbra lagunensis</name>
    <dbReference type="NCBI Taxonomy" id="44058"/>
    <lineage>
        <taxon>Eukaryota</taxon>
        <taxon>Sar</taxon>
        <taxon>Stramenopiles</taxon>
        <taxon>Ochrophyta</taxon>
        <taxon>Pelagophyceae</taxon>
        <taxon>Pelagomonadales</taxon>
        <taxon>Aureoumbra</taxon>
    </lineage>
</organism>
<dbReference type="InterPro" id="IPR004139">
    <property type="entry name" value="Glyco_trans_13"/>
</dbReference>
<dbReference type="SUPFAM" id="SSF53448">
    <property type="entry name" value="Nucleotide-diphospho-sugar transferases"/>
    <property type="match status" value="1"/>
</dbReference>
<feature type="region of interest" description="Disordered" evidence="14">
    <location>
        <begin position="1"/>
        <end position="31"/>
    </location>
</feature>
<keyword evidence="11" id="KW-0333">Golgi apparatus</keyword>
<dbReference type="UniPathway" id="UPA00378"/>
<evidence type="ECO:0000256" key="6">
    <source>
        <dbReference type="ARBA" id="ARBA00022679"/>
    </source>
</evidence>
<protein>
    <submittedName>
        <fullName evidence="16">Uncharacterized protein</fullName>
    </submittedName>
</protein>
<dbReference type="GO" id="GO:0000139">
    <property type="term" value="C:Golgi membrane"/>
    <property type="evidence" value="ECO:0007669"/>
    <property type="project" value="UniProtKB-SubCell"/>
</dbReference>